<evidence type="ECO:0000256" key="12">
    <source>
        <dbReference type="SAM" id="SignalP"/>
    </source>
</evidence>
<dbReference type="CDD" id="cd02982">
    <property type="entry name" value="PDI_b'_family"/>
    <property type="match status" value="1"/>
</dbReference>
<dbReference type="InterPro" id="IPR017937">
    <property type="entry name" value="Thioredoxin_CS"/>
</dbReference>
<keyword evidence="5 12" id="KW-0732">Signal</keyword>
<dbReference type="NCBIfam" id="TIGR01126">
    <property type="entry name" value="pdi_dom"/>
    <property type="match status" value="1"/>
</dbReference>
<keyword evidence="7" id="KW-0256">Endoplasmic reticulum</keyword>
<keyword evidence="6" id="KW-0677">Repeat</keyword>
<dbReference type="Pfam" id="PF13848">
    <property type="entry name" value="Thioredoxin_6"/>
    <property type="match status" value="1"/>
</dbReference>
<protein>
    <recommendedName>
        <fullName evidence="4">protein disulfide-isomerase</fullName>
        <ecNumber evidence="4">5.3.4.1</ecNumber>
    </recommendedName>
</protein>
<dbReference type="SUPFAM" id="SSF52833">
    <property type="entry name" value="Thioredoxin-like"/>
    <property type="match status" value="3"/>
</dbReference>
<keyword evidence="10" id="KW-0676">Redox-active center</keyword>
<evidence type="ECO:0000256" key="3">
    <source>
        <dbReference type="ARBA" id="ARBA00006347"/>
    </source>
</evidence>
<dbReference type="GO" id="GO:0003756">
    <property type="term" value="F:protein disulfide isomerase activity"/>
    <property type="evidence" value="ECO:0007669"/>
    <property type="project" value="UniProtKB-EC"/>
</dbReference>
<evidence type="ECO:0000256" key="4">
    <source>
        <dbReference type="ARBA" id="ARBA00012723"/>
    </source>
</evidence>
<dbReference type="FunFam" id="3.40.30.10:FF:000107">
    <property type="entry name" value="Protein disulfide-isomerase 5-2"/>
    <property type="match status" value="1"/>
</dbReference>
<dbReference type="GO" id="GO:0006457">
    <property type="term" value="P:protein folding"/>
    <property type="evidence" value="ECO:0007669"/>
    <property type="project" value="TreeGrafter"/>
</dbReference>
<dbReference type="AlphaFoldDB" id="S6BHY8"/>
<comment type="subcellular location">
    <subcellularLocation>
        <location evidence="2">Endoplasmic reticulum lumen</location>
    </subcellularLocation>
</comment>
<evidence type="ECO:0000256" key="8">
    <source>
        <dbReference type="ARBA" id="ARBA00023157"/>
    </source>
</evidence>
<feature type="signal peptide" evidence="12">
    <location>
        <begin position="1"/>
        <end position="21"/>
    </location>
</feature>
<dbReference type="PANTHER" id="PTHR18929">
    <property type="entry name" value="PROTEIN DISULFIDE ISOMERASE"/>
    <property type="match status" value="1"/>
</dbReference>
<feature type="chain" id="PRO_5004536379" description="protein disulfide-isomerase" evidence="12">
    <location>
        <begin position="22"/>
        <end position="468"/>
    </location>
</feature>
<dbReference type="CDD" id="cd02981">
    <property type="entry name" value="PDI_b_family"/>
    <property type="match status" value="1"/>
</dbReference>
<gene>
    <name evidence="14" type="primary">BBOV_IV002330</name>
</gene>
<keyword evidence="8" id="KW-1015">Disulfide bond</keyword>
<keyword evidence="9 14" id="KW-0413">Isomerase</keyword>
<evidence type="ECO:0000256" key="7">
    <source>
        <dbReference type="ARBA" id="ARBA00022824"/>
    </source>
</evidence>
<reference evidence="14" key="1">
    <citation type="journal article" date="2014" name="BMC Genomics">
        <title>The Babesia bovis gene and promoter model: an update from full-length EST analysis.</title>
        <authorList>
            <person name="Yamagishi J."/>
            <person name="Wakaguri H."/>
            <person name="Yokoyama N."/>
            <person name="Yamashita R."/>
            <person name="Suzuki Y."/>
            <person name="Xuan X."/>
            <person name="Igarashi I."/>
        </authorList>
    </citation>
    <scope>NUCLEOTIDE SEQUENCE</scope>
    <source>
        <strain evidence="14">Texas</strain>
    </source>
</reference>
<proteinExistence type="evidence at transcript level"/>
<feature type="domain" description="Thioredoxin" evidence="13">
    <location>
        <begin position="330"/>
        <end position="456"/>
    </location>
</feature>
<organism evidence="14">
    <name type="scientific">Babesia bovis</name>
    <dbReference type="NCBI Taxonomy" id="5865"/>
    <lineage>
        <taxon>Eukaryota</taxon>
        <taxon>Sar</taxon>
        <taxon>Alveolata</taxon>
        <taxon>Apicomplexa</taxon>
        <taxon>Aconoidasida</taxon>
        <taxon>Piroplasmida</taxon>
        <taxon>Babesiidae</taxon>
        <taxon>Babesia</taxon>
    </lineage>
</organism>
<evidence type="ECO:0000259" key="13">
    <source>
        <dbReference type="PROSITE" id="PS51352"/>
    </source>
</evidence>
<evidence type="ECO:0000256" key="2">
    <source>
        <dbReference type="ARBA" id="ARBA00004319"/>
    </source>
</evidence>
<dbReference type="InterPro" id="IPR036249">
    <property type="entry name" value="Thioredoxin-like_sf"/>
</dbReference>
<dbReference type="PROSITE" id="PS00194">
    <property type="entry name" value="THIOREDOXIN_1"/>
    <property type="match status" value="1"/>
</dbReference>
<dbReference type="EC" id="5.3.4.1" evidence="4"/>
<feature type="domain" description="Thioredoxin" evidence="13">
    <location>
        <begin position="9"/>
        <end position="135"/>
    </location>
</feature>
<sequence>MDFRSALALVCSSISLGFASATTENGPSAVVELTEHTIHKFISDNDAVLVKFYAPWCMHCQSLAPEYEKAAKQLSEEGSEIILAELNCDGAPTVAQEFGIEGYPTIKFFRKGNPREYDGTRQADGIVSWCKDILLPAVVRVVSADDIIHEADIIFVASGHDSSEELMQEYENLADIHRSDATFYFVHQGKKEIYVMHRGNDRFEFTGSTVEELVEFVRQESLPLFAEIGHANYVRYFNSGKAISWFCATQADYDKYRSTFISVARKLRASVLFAWLDVEKFTAAKEAFAIESYPAVAHQTNVGRYILLPEVYPYDDVEAVIRFYSDVEAGKVPRSIKSEAEPTSNDGPVVTLVGKTLTSYVQNASKPILLMIHSPFCEHCKKFMPVFTSFGETMGSDGRVSVALLNGDANESELEFIQWTAYPTVLLIKPGGTDVMSYEGKRTLEDLTSFEKSMSPTSAMKNLKLHKC</sequence>
<dbReference type="PROSITE" id="PS51352">
    <property type="entry name" value="THIOREDOXIN_2"/>
    <property type="match status" value="2"/>
</dbReference>
<accession>S6BHY8</accession>
<dbReference type="GO" id="GO:0034976">
    <property type="term" value="P:response to endoplasmic reticulum stress"/>
    <property type="evidence" value="ECO:0007669"/>
    <property type="project" value="TreeGrafter"/>
</dbReference>
<dbReference type="EMBL" id="AK442035">
    <property type="protein sequence ID" value="BAN65829.1"/>
    <property type="molecule type" value="mRNA"/>
</dbReference>
<dbReference type="Pfam" id="PF00085">
    <property type="entry name" value="Thioredoxin"/>
    <property type="match status" value="2"/>
</dbReference>
<name>S6BHY8_BABBO</name>
<dbReference type="GO" id="GO:0005788">
    <property type="term" value="C:endoplasmic reticulum lumen"/>
    <property type="evidence" value="ECO:0007669"/>
    <property type="project" value="UniProtKB-SubCell"/>
</dbReference>
<dbReference type="VEuPathDB" id="PiroplasmaDB:BBOV_IV002330"/>
<evidence type="ECO:0000256" key="5">
    <source>
        <dbReference type="ARBA" id="ARBA00022729"/>
    </source>
</evidence>
<evidence type="ECO:0000256" key="11">
    <source>
        <dbReference type="RuleBase" id="RU004208"/>
    </source>
</evidence>
<dbReference type="PRINTS" id="PR00421">
    <property type="entry name" value="THIOREDOXIN"/>
</dbReference>
<evidence type="ECO:0000256" key="9">
    <source>
        <dbReference type="ARBA" id="ARBA00023235"/>
    </source>
</evidence>
<evidence type="ECO:0000313" key="14">
    <source>
        <dbReference type="EMBL" id="BAN65829.1"/>
    </source>
</evidence>
<comment type="catalytic activity">
    <reaction evidence="1">
        <text>Catalyzes the rearrangement of -S-S- bonds in proteins.</text>
        <dbReference type="EC" id="5.3.4.1"/>
    </reaction>
</comment>
<dbReference type="PANTHER" id="PTHR18929:SF132">
    <property type="entry name" value="PROTEIN DISULFIDE-ISOMERASE A3"/>
    <property type="match status" value="1"/>
</dbReference>
<dbReference type="InterPro" id="IPR005788">
    <property type="entry name" value="PDI_thioredoxin-like_dom"/>
</dbReference>
<evidence type="ECO:0000256" key="10">
    <source>
        <dbReference type="ARBA" id="ARBA00023284"/>
    </source>
</evidence>
<dbReference type="InterPro" id="IPR013766">
    <property type="entry name" value="Thioredoxin_domain"/>
</dbReference>
<evidence type="ECO:0000256" key="1">
    <source>
        <dbReference type="ARBA" id="ARBA00001182"/>
    </source>
</evidence>
<comment type="similarity">
    <text evidence="3 11">Belongs to the protein disulfide isomerase family.</text>
</comment>
<dbReference type="Gene3D" id="3.40.30.10">
    <property type="entry name" value="Glutaredoxin"/>
    <property type="match status" value="3"/>
</dbReference>
<dbReference type="CDD" id="cd02961">
    <property type="entry name" value="PDI_a_family"/>
    <property type="match status" value="1"/>
</dbReference>
<evidence type="ECO:0000256" key="6">
    <source>
        <dbReference type="ARBA" id="ARBA00022737"/>
    </source>
</evidence>